<dbReference type="PROSITE" id="PS50802">
    <property type="entry name" value="OTU"/>
    <property type="match status" value="1"/>
</dbReference>
<dbReference type="InterPro" id="IPR003323">
    <property type="entry name" value="OTU_dom"/>
</dbReference>
<dbReference type="InterPro" id="IPR042467">
    <property type="entry name" value="Peptidase_C65_otubain_sub2"/>
</dbReference>
<keyword evidence="3" id="KW-0645">Protease</keyword>
<gene>
    <name evidence="8" type="ORF">Mgra_00004923</name>
</gene>
<dbReference type="GO" id="GO:0004843">
    <property type="term" value="F:cysteine-type deubiquitinase activity"/>
    <property type="evidence" value="ECO:0007669"/>
    <property type="project" value="UniProtKB-EC"/>
</dbReference>
<dbReference type="GO" id="GO:0006508">
    <property type="term" value="P:proteolysis"/>
    <property type="evidence" value="ECO:0007669"/>
    <property type="project" value="UniProtKB-KW"/>
</dbReference>
<evidence type="ECO:0000256" key="1">
    <source>
        <dbReference type="ARBA" id="ARBA00000707"/>
    </source>
</evidence>
<evidence type="ECO:0000256" key="5">
    <source>
        <dbReference type="ARBA" id="ARBA00022801"/>
    </source>
</evidence>
<evidence type="ECO:0000256" key="4">
    <source>
        <dbReference type="ARBA" id="ARBA00022786"/>
    </source>
</evidence>
<evidence type="ECO:0000313" key="9">
    <source>
        <dbReference type="Proteomes" id="UP000605970"/>
    </source>
</evidence>
<dbReference type="GO" id="GO:0071108">
    <property type="term" value="P:protein K48-linked deubiquitination"/>
    <property type="evidence" value="ECO:0007669"/>
    <property type="project" value="TreeGrafter"/>
</dbReference>
<organism evidence="8 9">
    <name type="scientific">Meloidogyne graminicola</name>
    <dbReference type="NCBI Taxonomy" id="189291"/>
    <lineage>
        <taxon>Eukaryota</taxon>
        <taxon>Metazoa</taxon>
        <taxon>Ecdysozoa</taxon>
        <taxon>Nematoda</taxon>
        <taxon>Chromadorea</taxon>
        <taxon>Rhabditida</taxon>
        <taxon>Tylenchina</taxon>
        <taxon>Tylenchomorpha</taxon>
        <taxon>Tylenchoidea</taxon>
        <taxon>Meloidogynidae</taxon>
        <taxon>Meloidogyninae</taxon>
        <taxon>Meloidogyne</taxon>
    </lineage>
</organism>
<comment type="caution">
    <text evidence="8">The sequence shown here is derived from an EMBL/GenBank/DDBJ whole genome shotgun (WGS) entry which is preliminary data.</text>
</comment>
<dbReference type="EC" id="3.4.19.12" evidence="2"/>
<evidence type="ECO:0000259" key="7">
    <source>
        <dbReference type="PROSITE" id="PS50802"/>
    </source>
</evidence>
<evidence type="ECO:0000313" key="8">
    <source>
        <dbReference type="EMBL" id="KAF7635681.1"/>
    </source>
</evidence>
<feature type="domain" description="OTU" evidence="7">
    <location>
        <begin position="289"/>
        <end position="486"/>
    </location>
</feature>
<evidence type="ECO:0000256" key="2">
    <source>
        <dbReference type="ARBA" id="ARBA00012759"/>
    </source>
</evidence>
<dbReference type="InterPro" id="IPR019400">
    <property type="entry name" value="Peptidase_C65_otubain"/>
</dbReference>
<keyword evidence="5" id="KW-0378">Hydrolase</keyword>
<proteinExistence type="predicted"/>
<protein>
    <recommendedName>
        <fullName evidence="2">ubiquitinyl hydrolase 1</fullName>
        <ecNumber evidence="2">3.4.19.12</ecNumber>
    </recommendedName>
</protein>
<dbReference type="SUPFAM" id="SSF54001">
    <property type="entry name" value="Cysteine proteinases"/>
    <property type="match status" value="1"/>
</dbReference>
<dbReference type="GO" id="GO:0043130">
    <property type="term" value="F:ubiquitin binding"/>
    <property type="evidence" value="ECO:0007669"/>
    <property type="project" value="TreeGrafter"/>
</dbReference>
<dbReference type="PANTHER" id="PTHR12931:SF15">
    <property type="entry name" value="UBIQUITIN THIOESTERASE OTUBAIN-LIKE"/>
    <property type="match status" value="1"/>
</dbReference>
<dbReference type="PANTHER" id="PTHR12931">
    <property type="entry name" value="UBIQUITIN THIOLESTERASE PROTEIN OTUB"/>
    <property type="match status" value="1"/>
</dbReference>
<dbReference type="Proteomes" id="UP000605970">
    <property type="component" value="Unassembled WGS sequence"/>
</dbReference>
<dbReference type="OrthoDB" id="18915at2759"/>
<dbReference type="InterPro" id="IPR038765">
    <property type="entry name" value="Papain-like_cys_pep_sf"/>
</dbReference>
<dbReference type="InterPro" id="IPR042468">
    <property type="entry name" value="Peptidase_C65_otubain_sub1"/>
</dbReference>
<dbReference type="Gene3D" id="1.20.1300.20">
    <property type="entry name" value="Peptidase C65 Otubain, subdomain 2"/>
    <property type="match status" value="1"/>
</dbReference>
<comment type="catalytic activity">
    <reaction evidence="1">
        <text>Thiol-dependent hydrolysis of ester, thioester, amide, peptide and isopeptide bonds formed by the C-terminal Gly of ubiquitin (a 76-residue protein attached to proteins as an intracellular targeting signal).</text>
        <dbReference type="EC" id="3.4.19.12"/>
    </reaction>
</comment>
<keyword evidence="4" id="KW-0833">Ubl conjugation pathway</keyword>
<keyword evidence="9" id="KW-1185">Reference proteome</keyword>
<dbReference type="Gene3D" id="3.30.200.60">
    <property type="entry name" value="Peptidase C65 Otubain, subdomain 1"/>
    <property type="match status" value="1"/>
</dbReference>
<name>A0A8S9ZQG8_9BILA</name>
<dbReference type="EMBL" id="JABEBT010000039">
    <property type="protein sequence ID" value="KAF7635681.1"/>
    <property type="molecule type" value="Genomic_DNA"/>
</dbReference>
<dbReference type="GO" id="GO:0005634">
    <property type="term" value="C:nucleus"/>
    <property type="evidence" value="ECO:0007669"/>
    <property type="project" value="TreeGrafter"/>
</dbReference>
<reference evidence="8" key="1">
    <citation type="journal article" date="2020" name="Ecol. Evol.">
        <title>Genome structure and content of the rice root-knot nematode (Meloidogyne graminicola).</title>
        <authorList>
            <person name="Phan N.T."/>
            <person name="Danchin E.G.J."/>
            <person name="Klopp C."/>
            <person name="Perfus-Barbeoch L."/>
            <person name="Kozlowski D.K."/>
            <person name="Koutsovoulos G.D."/>
            <person name="Lopez-Roques C."/>
            <person name="Bouchez O."/>
            <person name="Zahm M."/>
            <person name="Besnard G."/>
            <person name="Bellafiore S."/>
        </authorList>
    </citation>
    <scope>NUCLEOTIDE SEQUENCE</scope>
    <source>
        <strain evidence="8">VN-18</strain>
    </source>
</reference>
<sequence>MEMNEAWLWPDGSATHCTAQNDEAWLWPDVIDALEHCLVAAARFFALALVDDRQLWFVYMVRLHKHGCCNYLNKDGRQHLGDDYGTGRLQQLLHCSMDLAFAGLCDNDEITSGHIYREEYETYETLQRHKFPQNVNNQDIEVAETEYRRPSLYLSVPFRSQNDIPLLVVLQKALPLDRSTSDAHKVSSTNIISQQNILNVNLMMPTTSCETAKTQDFDSDLTLAQQIAENERQMYERSQQMIQEIEDEVRKTQPLVSEKQEIISLVAEFDPDDSPQYFKKATELAEVYSHIRRIRGDGNCFYRAVLTALLERCFAHNNELQRFNQIVKEWRQRLAKLGCFPDLTTGDFCTSMEQLMTSMLDGTMQPKILMDDLNQDGVANYYVAFCRLICSGYLRENEALYSGFVEGGRTLDQFCREEVEPMWRDCDHLCIIALVNAIGNSIRIEYMDRSQAPSGGWRHDFIVDGNEEPKLFFLYRPGHYDILYLRDGSSSSSI</sequence>
<accession>A0A8S9ZQG8</accession>
<evidence type="ECO:0000256" key="6">
    <source>
        <dbReference type="ARBA" id="ARBA00022807"/>
    </source>
</evidence>
<dbReference type="AlphaFoldDB" id="A0A8S9ZQG8"/>
<dbReference type="Pfam" id="PF10275">
    <property type="entry name" value="Peptidase_C65"/>
    <property type="match status" value="1"/>
</dbReference>
<keyword evidence="6" id="KW-0788">Thiol protease</keyword>
<evidence type="ECO:0000256" key="3">
    <source>
        <dbReference type="ARBA" id="ARBA00022670"/>
    </source>
</evidence>